<dbReference type="EC" id="4.2.99.18" evidence="2"/>
<keyword evidence="7" id="KW-0511">Multifunctional enzyme</keyword>
<protein>
    <recommendedName>
        <fullName evidence="2">DNA-(apurinic or apyrimidinic site) lyase</fullName>
        <ecNumber evidence="2">4.2.99.18</ecNumber>
    </recommendedName>
</protein>
<comment type="similarity">
    <text evidence="1">Belongs to the type-1 OGG1 family.</text>
</comment>
<evidence type="ECO:0000256" key="5">
    <source>
        <dbReference type="ARBA" id="ARBA00023204"/>
    </source>
</evidence>
<dbReference type="PANTHER" id="PTHR10242:SF2">
    <property type="entry name" value="N-GLYCOSYLASE_DNA LYASE"/>
    <property type="match status" value="1"/>
</dbReference>
<keyword evidence="12" id="KW-1185">Reference proteome</keyword>
<evidence type="ECO:0000256" key="1">
    <source>
        <dbReference type="ARBA" id="ARBA00010679"/>
    </source>
</evidence>
<dbReference type="Proteomes" id="UP000783390">
    <property type="component" value="Unassembled WGS sequence"/>
</dbReference>
<dbReference type="SUPFAM" id="SSF55945">
    <property type="entry name" value="TATA-box binding protein-like"/>
    <property type="match status" value="1"/>
</dbReference>
<sequence>MDFENVLYEDNKVVLEKVRNFNIKQILECGQCFRWEKINDEDYIIIAYGRVIEVIQNGDKVTILNSNEEDFKNIWLSYFDLERDYGKIKEELSKDEILKKSVDYGYGIRLLNQEPFELLISFIISARNSIPSIKKTIKKISERWGKEIDYKGEKFYTFPTPEMLKDATEDEIKETGASFRSKYIVDTVARVNEDLDNEEGLYNLDRISSLTDDECHSALQEFKGVGAKVSDCIMLFSMSKYSAFPVDVWVKRAMMHFYNAEEGSLNKIRIFARDQFKDLSGFAQQYLFYYARENNIKID</sequence>
<dbReference type="Pfam" id="PF07934">
    <property type="entry name" value="OGG_N"/>
    <property type="match status" value="1"/>
</dbReference>
<proteinExistence type="inferred from homology"/>
<dbReference type="Gene3D" id="3.30.310.260">
    <property type="match status" value="1"/>
</dbReference>
<dbReference type="Gene3D" id="1.10.1670.10">
    <property type="entry name" value="Helix-hairpin-Helix base-excision DNA repair enzymes (C-terminal)"/>
    <property type="match status" value="1"/>
</dbReference>
<dbReference type="PANTHER" id="PTHR10242">
    <property type="entry name" value="8-OXOGUANINE DNA GLYCOSYLASE"/>
    <property type="match status" value="1"/>
</dbReference>
<keyword evidence="6 11" id="KW-0456">Lyase</keyword>
<dbReference type="GO" id="GO:0140078">
    <property type="term" value="F:class I DNA-(apurinic or apyrimidinic site) endonuclease activity"/>
    <property type="evidence" value="ECO:0007669"/>
    <property type="project" value="UniProtKB-EC"/>
</dbReference>
<keyword evidence="3" id="KW-0227">DNA damage</keyword>
<evidence type="ECO:0000256" key="6">
    <source>
        <dbReference type="ARBA" id="ARBA00023239"/>
    </source>
</evidence>
<evidence type="ECO:0000256" key="8">
    <source>
        <dbReference type="ARBA" id="ARBA00023295"/>
    </source>
</evidence>
<dbReference type="SUPFAM" id="SSF48150">
    <property type="entry name" value="DNA-glycosylase"/>
    <property type="match status" value="1"/>
</dbReference>
<evidence type="ECO:0000256" key="9">
    <source>
        <dbReference type="ARBA" id="ARBA00044632"/>
    </source>
</evidence>
<evidence type="ECO:0000256" key="7">
    <source>
        <dbReference type="ARBA" id="ARBA00023268"/>
    </source>
</evidence>
<keyword evidence="8 11" id="KW-0326">Glycosidase</keyword>
<dbReference type="CDD" id="cd00056">
    <property type="entry name" value="ENDO3c"/>
    <property type="match status" value="1"/>
</dbReference>
<evidence type="ECO:0000313" key="12">
    <source>
        <dbReference type="Proteomes" id="UP000783390"/>
    </source>
</evidence>
<reference evidence="11 12" key="1">
    <citation type="submission" date="2021-03" db="EMBL/GenBank/DDBJ databases">
        <title>Genomic Encyclopedia of Type Strains, Phase IV (KMG-IV): sequencing the most valuable type-strain genomes for metagenomic binning, comparative biology and taxonomic classification.</title>
        <authorList>
            <person name="Goeker M."/>
        </authorList>
    </citation>
    <scope>NUCLEOTIDE SEQUENCE [LARGE SCALE GENOMIC DNA]</scope>
    <source>
        <strain evidence="11 12">DSM 3984</strain>
    </source>
</reference>
<evidence type="ECO:0000313" key="11">
    <source>
        <dbReference type="EMBL" id="MBP1890700.1"/>
    </source>
</evidence>
<dbReference type="InterPro" id="IPR012904">
    <property type="entry name" value="OGG_N"/>
</dbReference>
<comment type="caution">
    <text evidence="11">The sequence shown here is derived from an EMBL/GenBank/DDBJ whole genome shotgun (WGS) entry which is preliminary data.</text>
</comment>
<dbReference type="SMART" id="SM00478">
    <property type="entry name" value="ENDO3c"/>
    <property type="match status" value="1"/>
</dbReference>
<dbReference type="InterPro" id="IPR003265">
    <property type="entry name" value="HhH-GPD_domain"/>
</dbReference>
<evidence type="ECO:0000259" key="10">
    <source>
        <dbReference type="SMART" id="SM00478"/>
    </source>
</evidence>
<dbReference type="RefSeq" id="WP_209797620.1">
    <property type="nucleotide sequence ID" value="NZ_JAGGJZ010000010.1"/>
</dbReference>
<dbReference type="InterPro" id="IPR052054">
    <property type="entry name" value="Oxidative_DNA_repair_enzyme"/>
</dbReference>
<keyword evidence="5" id="KW-0234">DNA repair</keyword>
<dbReference type="Gene3D" id="1.10.340.30">
    <property type="entry name" value="Hypothetical protein, domain 2"/>
    <property type="match status" value="1"/>
</dbReference>
<dbReference type="GO" id="GO:0016798">
    <property type="term" value="F:hydrolase activity, acting on glycosyl bonds"/>
    <property type="evidence" value="ECO:0007669"/>
    <property type="project" value="UniProtKB-KW"/>
</dbReference>
<dbReference type="EMBL" id="JAGGJZ010000010">
    <property type="protein sequence ID" value="MBP1890700.1"/>
    <property type="molecule type" value="Genomic_DNA"/>
</dbReference>
<evidence type="ECO:0000256" key="2">
    <source>
        <dbReference type="ARBA" id="ARBA00012720"/>
    </source>
</evidence>
<organism evidence="11 12">
    <name type="scientific">Clostridium moniliforme</name>
    <dbReference type="NCBI Taxonomy" id="39489"/>
    <lineage>
        <taxon>Bacteria</taxon>
        <taxon>Bacillati</taxon>
        <taxon>Bacillota</taxon>
        <taxon>Clostridia</taxon>
        <taxon>Eubacteriales</taxon>
        <taxon>Clostridiaceae</taxon>
        <taxon>Clostridium</taxon>
    </lineage>
</organism>
<gene>
    <name evidence="11" type="ORF">J2Z53_002312</name>
</gene>
<name>A0ABS4F367_9CLOT</name>
<evidence type="ECO:0000256" key="4">
    <source>
        <dbReference type="ARBA" id="ARBA00022801"/>
    </source>
</evidence>
<dbReference type="InterPro" id="IPR023170">
    <property type="entry name" value="HhH_base_excis_C"/>
</dbReference>
<accession>A0ABS4F367</accession>
<evidence type="ECO:0000256" key="3">
    <source>
        <dbReference type="ARBA" id="ARBA00022763"/>
    </source>
</evidence>
<dbReference type="Pfam" id="PF00730">
    <property type="entry name" value="HhH-GPD"/>
    <property type="match status" value="1"/>
</dbReference>
<comment type="catalytic activity">
    <reaction evidence="9">
        <text>2'-deoxyribonucleotide-(2'-deoxyribose 5'-phosphate)-2'-deoxyribonucleotide-DNA = a 3'-end 2'-deoxyribonucleotide-(2,3-dehydro-2,3-deoxyribose 5'-phosphate)-DNA + a 5'-end 5'-phospho-2'-deoxyribonucleoside-DNA + H(+)</text>
        <dbReference type="Rhea" id="RHEA:66592"/>
        <dbReference type="Rhea" id="RHEA-COMP:13180"/>
        <dbReference type="Rhea" id="RHEA-COMP:16897"/>
        <dbReference type="Rhea" id="RHEA-COMP:17067"/>
        <dbReference type="ChEBI" id="CHEBI:15378"/>
        <dbReference type="ChEBI" id="CHEBI:136412"/>
        <dbReference type="ChEBI" id="CHEBI:157695"/>
        <dbReference type="ChEBI" id="CHEBI:167181"/>
        <dbReference type="EC" id="4.2.99.18"/>
    </reaction>
</comment>
<dbReference type="InterPro" id="IPR011257">
    <property type="entry name" value="DNA_glycosylase"/>
</dbReference>
<keyword evidence="4 11" id="KW-0378">Hydrolase</keyword>
<feature type="domain" description="HhH-GPD" evidence="10">
    <location>
        <begin position="124"/>
        <end position="292"/>
    </location>
</feature>